<reference evidence="1" key="1">
    <citation type="submission" date="2020-06" db="EMBL/GenBank/DDBJ databases">
        <title>Lateral gene transfer of anion-conducting channel rhodopsins between green algae and giant viruses.</title>
        <authorList>
            <person name="Rozenberg A."/>
            <person name="Oppermann J."/>
            <person name="Wietek J."/>
            <person name="Fernandez Lahore R.G."/>
            <person name="Sandaa R.-A."/>
            <person name="Bratbak G."/>
            <person name="Hegemann P."/>
            <person name="Beja O."/>
        </authorList>
    </citation>
    <scope>NUCLEOTIDE SEQUENCE</scope>
    <source>
        <strain evidence="1">01B</strain>
    </source>
</reference>
<organism evidence="1">
    <name type="scientific">Pyramimonas orientalis virus</name>
    <name type="common">PoV01</name>
    <dbReference type="NCBI Taxonomy" id="455367"/>
    <lineage>
        <taxon>Viruses</taxon>
        <taxon>Varidnaviria</taxon>
        <taxon>Bamfordvirae</taxon>
        <taxon>Nucleocytoviricota</taxon>
        <taxon>Megaviricetes</taxon>
        <taxon>Imitervirales</taxon>
        <taxon>Allomimiviridae</taxon>
        <taxon>Heliosvirus</taxon>
        <taxon>Heliosvirus raunefjordenense</taxon>
    </lineage>
</organism>
<proteinExistence type="predicted"/>
<name>A0A7M3UPC1_POV01</name>
<dbReference type="EMBL" id="MT663542">
    <property type="protein sequence ID" value="QOI90602.1"/>
    <property type="molecule type" value="Genomic_DNA"/>
</dbReference>
<gene>
    <name evidence="1" type="ORF">HWQ62_00471</name>
</gene>
<organismHost>
    <name type="scientific">Pyramimonas plurioculata</name>
    <dbReference type="NCBI Taxonomy" id="36893"/>
</organismHost>
<protein>
    <submittedName>
        <fullName evidence="1">Uncharacterized protein</fullName>
    </submittedName>
</protein>
<accession>A0A7M3UPC1</accession>
<evidence type="ECO:0000313" key="1">
    <source>
        <dbReference type="EMBL" id="QOI90602.1"/>
    </source>
</evidence>
<sequence length="199" mass="23513">MTTHHCKNCSGTFSSRLDQMEHIQFVKECEPTAPSNVKRRSFGDEDIEAILHYHHTFGNVYQMIQMNKHAIIHVIDYIYFNNRFPQNQTMKYDRHNKNIIHLRTTNDVWEQHTLVNVANQIFQNVENIYIAFIHKLIAERTHLHLIVNASQHIQGLLQEHFGWKCEGIIAVEQEAIASNDIKHNTPLTQVTDFTQWMYF</sequence>